<dbReference type="Pfam" id="PF00990">
    <property type="entry name" value="GGDEF"/>
    <property type="match status" value="1"/>
</dbReference>
<dbReference type="InterPro" id="IPR035965">
    <property type="entry name" value="PAS-like_dom_sf"/>
</dbReference>
<dbReference type="SMART" id="SM00086">
    <property type="entry name" value="PAC"/>
    <property type="match status" value="1"/>
</dbReference>
<feature type="domain" description="EAL" evidence="1">
    <location>
        <begin position="379"/>
        <end position="630"/>
    </location>
</feature>
<dbReference type="InterPro" id="IPR035919">
    <property type="entry name" value="EAL_sf"/>
</dbReference>
<dbReference type="SMART" id="SM00052">
    <property type="entry name" value="EAL"/>
    <property type="match status" value="1"/>
</dbReference>
<dbReference type="NCBIfam" id="TIGR00254">
    <property type="entry name" value="GGDEF"/>
    <property type="match status" value="1"/>
</dbReference>
<dbReference type="InterPro" id="IPR000160">
    <property type="entry name" value="GGDEF_dom"/>
</dbReference>
<dbReference type="InterPro" id="IPR029787">
    <property type="entry name" value="Nucleotide_cyclase"/>
</dbReference>
<dbReference type="Gene3D" id="3.20.20.450">
    <property type="entry name" value="EAL domain"/>
    <property type="match status" value="1"/>
</dbReference>
<dbReference type="EMBL" id="QVMU01000020">
    <property type="protein sequence ID" value="RJX68425.1"/>
    <property type="molecule type" value="Genomic_DNA"/>
</dbReference>
<dbReference type="InterPro" id="IPR052155">
    <property type="entry name" value="Biofilm_reg_signaling"/>
</dbReference>
<feature type="domain" description="GGDEF" evidence="2">
    <location>
        <begin position="236"/>
        <end position="375"/>
    </location>
</feature>
<accession>A0A3A6QMX7</accession>
<evidence type="ECO:0000259" key="2">
    <source>
        <dbReference type="PROSITE" id="PS50887"/>
    </source>
</evidence>
<dbReference type="PROSITE" id="PS50887">
    <property type="entry name" value="GGDEF"/>
    <property type="match status" value="1"/>
</dbReference>
<name>A0A3A6QMX7_9VIBR</name>
<evidence type="ECO:0000313" key="4">
    <source>
        <dbReference type="Proteomes" id="UP000273252"/>
    </source>
</evidence>
<dbReference type="OrthoDB" id="8864477at2"/>
<dbReference type="InterPro" id="IPR001633">
    <property type="entry name" value="EAL_dom"/>
</dbReference>
<evidence type="ECO:0000313" key="3">
    <source>
        <dbReference type="EMBL" id="RJX68425.1"/>
    </source>
</evidence>
<dbReference type="SUPFAM" id="SSF55785">
    <property type="entry name" value="PYP-like sensor domain (PAS domain)"/>
    <property type="match status" value="1"/>
</dbReference>
<dbReference type="SMART" id="SM00267">
    <property type="entry name" value="GGDEF"/>
    <property type="match status" value="1"/>
</dbReference>
<reference evidence="3 4" key="1">
    <citation type="submission" date="2018-08" db="EMBL/GenBank/DDBJ databases">
        <title>Vibrio isolated from the Eastern China Marginal Seas.</title>
        <authorList>
            <person name="Li Y."/>
        </authorList>
    </citation>
    <scope>NUCLEOTIDE SEQUENCE [LARGE SCALE GENOMIC DNA]</scope>
    <source>
        <strain evidence="3 4">BEI233</strain>
    </source>
</reference>
<dbReference type="InterPro" id="IPR000014">
    <property type="entry name" value="PAS"/>
</dbReference>
<dbReference type="CDD" id="cd00130">
    <property type="entry name" value="PAS"/>
    <property type="match status" value="1"/>
</dbReference>
<dbReference type="PANTHER" id="PTHR44757:SF2">
    <property type="entry name" value="BIOFILM ARCHITECTURE MAINTENANCE PROTEIN MBAA"/>
    <property type="match status" value="1"/>
</dbReference>
<gene>
    <name evidence="3" type="ORF">DZ860_17160</name>
</gene>
<dbReference type="InterPro" id="IPR043128">
    <property type="entry name" value="Rev_trsase/Diguanyl_cyclase"/>
</dbReference>
<comment type="caution">
    <text evidence="3">The sequence shown here is derived from an EMBL/GenBank/DDBJ whole genome shotgun (WGS) entry which is preliminary data.</text>
</comment>
<proteinExistence type="predicted"/>
<dbReference type="Gene3D" id="3.30.450.20">
    <property type="entry name" value="PAS domain"/>
    <property type="match status" value="1"/>
</dbReference>
<dbReference type="SUPFAM" id="SSF55073">
    <property type="entry name" value="Nucleotide cyclase"/>
    <property type="match status" value="1"/>
</dbReference>
<keyword evidence="4" id="KW-1185">Reference proteome</keyword>
<dbReference type="AlphaFoldDB" id="A0A3A6QMX7"/>
<dbReference type="InterPro" id="IPR001610">
    <property type="entry name" value="PAC"/>
</dbReference>
<dbReference type="PROSITE" id="PS50883">
    <property type="entry name" value="EAL"/>
    <property type="match status" value="1"/>
</dbReference>
<evidence type="ECO:0000259" key="1">
    <source>
        <dbReference type="PROSITE" id="PS50883"/>
    </source>
</evidence>
<dbReference type="Proteomes" id="UP000273252">
    <property type="component" value="Unassembled WGS sequence"/>
</dbReference>
<dbReference type="InterPro" id="IPR013655">
    <property type="entry name" value="PAS_fold_3"/>
</dbReference>
<dbReference type="CDD" id="cd01949">
    <property type="entry name" value="GGDEF"/>
    <property type="match status" value="1"/>
</dbReference>
<dbReference type="PANTHER" id="PTHR44757">
    <property type="entry name" value="DIGUANYLATE CYCLASE DGCP"/>
    <property type="match status" value="1"/>
</dbReference>
<protein>
    <submittedName>
        <fullName evidence="3">Phosphodiesterase</fullName>
    </submittedName>
</protein>
<dbReference type="SUPFAM" id="SSF141868">
    <property type="entry name" value="EAL domain-like"/>
    <property type="match status" value="1"/>
</dbReference>
<sequence length="632" mass="73264">MMLCITQSVQDEIVFAISKPNCRLREGKMMEYQKKKNKLRPPRRRAMDLTLDDLNNQRHVTLTTEFDSDTLAKESSSIQHLDFSKNAINEWVWDWNLQNGAIKHNKKWLEIIDDKDHRLIHTIETYLNIIHPDDRNTVISAIERCIADEGPFHCQYRMKTRGNQFILVRDSGDVVERDSDGKPLRVVGAILNITEQIEQERTLRMLAFQDSLTGVFNRGYFYEQVQQRLEQSESNLYCAIISADVDNFKLINDRFGHQSGDNLLCFVGQQLLTLTQRAEDIVARFGADEFVVALFFDRDKQSEHLTSTIAMSETIVANIQDYGLNTHASPDFHLRLGLYHGKIEDSLEFRLHLADIALSHAKRLNAPNCVCYQEWMGERFAIRRELMRCLEQDLSEHFIAYIQPIVDQKQNIVGGEILLRWRNQAGELVPPIKFIDELETMRKLPMVTYWLFQRVISMINQYQWHHLSFSINISPSHFSNTTFMAQLMSLLAQYPEVKNLKMEITETVMFEDVAAIRASMDDLIDHKIQFSLDDFGTGFSSIDHLLQLPITELKIDKSFVGNIEHEQNRSVIELILAMAHNMKLSCVAEGIEQAEQLDYIRALGCEKFQGYYFSRPVPEDEFVALINNQLLS</sequence>
<dbReference type="CDD" id="cd01948">
    <property type="entry name" value="EAL"/>
    <property type="match status" value="1"/>
</dbReference>
<organism evidence="3 4">
    <name type="scientific">Vibrio sinensis</name>
    <dbReference type="NCBI Taxonomy" id="2302434"/>
    <lineage>
        <taxon>Bacteria</taxon>
        <taxon>Pseudomonadati</taxon>
        <taxon>Pseudomonadota</taxon>
        <taxon>Gammaproteobacteria</taxon>
        <taxon>Vibrionales</taxon>
        <taxon>Vibrionaceae</taxon>
        <taxon>Vibrio</taxon>
    </lineage>
</organism>
<dbReference type="Pfam" id="PF08447">
    <property type="entry name" value="PAS_3"/>
    <property type="match status" value="1"/>
</dbReference>
<dbReference type="Pfam" id="PF00563">
    <property type="entry name" value="EAL"/>
    <property type="match status" value="1"/>
</dbReference>
<dbReference type="Gene3D" id="3.30.70.270">
    <property type="match status" value="1"/>
</dbReference>